<comment type="function">
    <text evidence="9">May play the central regulatory role in sporulation. It may be an element of the effector pathway responsible for the activation of sporulation genes in response to nutritional stress. Spo0A may act in concert with spo0H (a sigma factor) to control the expression of some genes that are critical to the sporulation process.</text>
</comment>
<proteinExistence type="predicted"/>
<keyword evidence="6" id="KW-0805">Transcription regulation</keyword>
<evidence type="ECO:0000256" key="5">
    <source>
        <dbReference type="ARBA" id="ARBA00023012"/>
    </source>
</evidence>
<evidence type="ECO:0000256" key="9">
    <source>
        <dbReference type="ARBA" id="ARBA00024867"/>
    </source>
</evidence>
<evidence type="ECO:0000256" key="6">
    <source>
        <dbReference type="ARBA" id="ARBA00023015"/>
    </source>
</evidence>
<evidence type="ECO:0000256" key="7">
    <source>
        <dbReference type="ARBA" id="ARBA00023125"/>
    </source>
</evidence>
<gene>
    <name evidence="13" type="primary">yesS_6</name>
    <name evidence="13" type="ORF">PMF13cell1_02948</name>
</gene>
<dbReference type="Proteomes" id="UP000289794">
    <property type="component" value="Chromosome"/>
</dbReference>
<dbReference type="GO" id="GO:0003700">
    <property type="term" value="F:DNA-binding transcription factor activity"/>
    <property type="evidence" value="ECO:0007669"/>
    <property type="project" value="InterPro"/>
</dbReference>
<feature type="domain" description="HTH araC/xylS-type" evidence="11">
    <location>
        <begin position="427"/>
        <end position="525"/>
    </location>
</feature>
<dbReference type="InterPro" id="IPR018060">
    <property type="entry name" value="HTH_AraC"/>
</dbReference>
<keyword evidence="4 10" id="KW-0597">Phosphoprotein</keyword>
<dbReference type="SUPFAM" id="SSF46689">
    <property type="entry name" value="Homeodomain-like"/>
    <property type="match status" value="2"/>
</dbReference>
<dbReference type="SMART" id="SM00342">
    <property type="entry name" value="HTH_ARAC"/>
    <property type="match status" value="1"/>
</dbReference>
<dbReference type="PROSITE" id="PS00041">
    <property type="entry name" value="HTH_ARAC_FAMILY_1"/>
    <property type="match status" value="1"/>
</dbReference>
<dbReference type="SMART" id="SM00448">
    <property type="entry name" value="REC"/>
    <property type="match status" value="1"/>
</dbReference>
<dbReference type="GO" id="GO:0043565">
    <property type="term" value="F:sequence-specific DNA binding"/>
    <property type="evidence" value="ECO:0007669"/>
    <property type="project" value="InterPro"/>
</dbReference>
<evidence type="ECO:0000256" key="4">
    <source>
        <dbReference type="ARBA" id="ARBA00022553"/>
    </source>
</evidence>
<dbReference type="Gene3D" id="3.40.50.2300">
    <property type="match status" value="1"/>
</dbReference>
<keyword evidence="8" id="KW-0804">Transcription</keyword>
<name>A0A4P6LZJ3_9FIRM</name>
<evidence type="ECO:0000259" key="12">
    <source>
        <dbReference type="PROSITE" id="PS50110"/>
    </source>
</evidence>
<dbReference type="InterPro" id="IPR018062">
    <property type="entry name" value="HTH_AraC-typ_CS"/>
</dbReference>
<sequence length="527" mass="62121">MIKVFLIDDERKIIALIERLVDWENLGLEVVGSANSGKKGLDSIIELKPDIVITDIRMPGIDGLEMIRCVRDMGLNVHFILISGHKHFEYAQSAIKYGVENYLLKPVNKQELVDNLVNVRDKILNEKDMMLEQVSMQSKVRIASGKMRKQFMSKIVNRERLNFDTWTELNQEYMLNLEKGNCQIVVAKADIKRSMEKEQVTIANHKICNMLQNELQKVCIEQEGIIHKGFMVFFVNYRNVDLKAELSKILEEQLFRFDEYCDITIGLSQMYDETVKDFDVLFQQSIESVRNRMFAGVNKVIEYVLPLEGDGVLFSSSDLDNLKKMIEIRDRDKIQTWLLQFLFRIREIHPGSKQLFREMGRIYELVRMSFYEHDTKFQFPIEKEQFEDMLNDVKSTGEIQETLKAFIWEVLDEYEAGVEHAEKRVMRTAKEYIAEHYAENISLETIAKEIFMNPVYFSVLFKKEEDINFSDYLTNYRIEKAKEFLKEEKYSVYEVGDLVGYKNPRYFSRVFQKIVGIKPSEFRKLYL</sequence>
<evidence type="ECO:0000256" key="8">
    <source>
        <dbReference type="ARBA" id="ARBA00023163"/>
    </source>
</evidence>
<evidence type="ECO:0000256" key="1">
    <source>
        <dbReference type="ARBA" id="ARBA00004496"/>
    </source>
</evidence>
<feature type="modified residue" description="4-aspartylphosphate" evidence="10">
    <location>
        <position position="55"/>
    </location>
</feature>
<dbReference type="InterPro" id="IPR001789">
    <property type="entry name" value="Sig_transdc_resp-reg_receiver"/>
</dbReference>
<dbReference type="GO" id="GO:0000160">
    <property type="term" value="P:phosphorelay signal transduction system"/>
    <property type="evidence" value="ECO:0007669"/>
    <property type="project" value="UniProtKB-KW"/>
</dbReference>
<dbReference type="KEGG" id="bpro:PMF13cell1_02948"/>
<dbReference type="Gene3D" id="1.10.10.60">
    <property type="entry name" value="Homeodomain-like"/>
    <property type="match status" value="2"/>
</dbReference>
<dbReference type="EMBL" id="CP035945">
    <property type="protein sequence ID" value="QBE97392.1"/>
    <property type="molecule type" value="Genomic_DNA"/>
</dbReference>
<evidence type="ECO:0000313" key="14">
    <source>
        <dbReference type="Proteomes" id="UP000289794"/>
    </source>
</evidence>
<dbReference type="GO" id="GO:0005737">
    <property type="term" value="C:cytoplasm"/>
    <property type="evidence" value="ECO:0007669"/>
    <property type="project" value="UniProtKB-SubCell"/>
</dbReference>
<organism evidence="13 14">
    <name type="scientific">Blautia producta</name>
    <dbReference type="NCBI Taxonomy" id="33035"/>
    <lineage>
        <taxon>Bacteria</taxon>
        <taxon>Bacillati</taxon>
        <taxon>Bacillota</taxon>
        <taxon>Clostridia</taxon>
        <taxon>Lachnospirales</taxon>
        <taxon>Lachnospiraceae</taxon>
        <taxon>Blautia</taxon>
    </lineage>
</organism>
<dbReference type="InterPro" id="IPR051552">
    <property type="entry name" value="HptR"/>
</dbReference>
<dbReference type="InterPro" id="IPR009057">
    <property type="entry name" value="Homeodomain-like_sf"/>
</dbReference>
<dbReference type="PANTHER" id="PTHR42713:SF3">
    <property type="entry name" value="TRANSCRIPTIONAL REGULATORY PROTEIN HPTR"/>
    <property type="match status" value="1"/>
</dbReference>
<dbReference type="AlphaFoldDB" id="A0A4P6LZJ3"/>
<keyword evidence="7" id="KW-0238">DNA-binding</keyword>
<feature type="domain" description="Response regulatory" evidence="12">
    <location>
        <begin position="3"/>
        <end position="120"/>
    </location>
</feature>
<evidence type="ECO:0000313" key="13">
    <source>
        <dbReference type="EMBL" id="QBE97392.1"/>
    </source>
</evidence>
<dbReference type="SUPFAM" id="SSF52172">
    <property type="entry name" value="CheY-like"/>
    <property type="match status" value="1"/>
</dbReference>
<dbReference type="PROSITE" id="PS01124">
    <property type="entry name" value="HTH_ARAC_FAMILY_2"/>
    <property type="match status" value="1"/>
</dbReference>
<dbReference type="InterPro" id="IPR011006">
    <property type="entry name" value="CheY-like_superfamily"/>
</dbReference>
<dbReference type="PROSITE" id="PS50110">
    <property type="entry name" value="RESPONSE_REGULATORY"/>
    <property type="match status" value="1"/>
</dbReference>
<keyword evidence="5" id="KW-0902">Two-component regulatory system</keyword>
<dbReference type="CDD" id="cd17536">
    <property type="entry name" value="REC_YesN-like"/>
    <property type="match status" value="1"/>
</dbReference>
<keyword evidence="3" id="KW-0963">Cytoplasm</keyword>
<comment type="subcellular location">
    <subcellularLocation>
        <location evidence="1">Cytoplasm</location>
    </subcellularLocation>
</comment>
<dbReference type="PANTHER" id="PTHR42713">
    <property type="entry name" value="HISTIDINE KINASE-RELATED"/>
    <property type="match status" value="1"/>
</dbReference>
<evidence type="ECO:0000256" key="10">
    <source>
        <dbReference type="PROSITE-ProRule" id="PRU00169"/>
    </source>
</evidence>
<evidence type="ECO:0000256" key="3">
    <source>
        <dbReference type="ARBA" id="ARBA00022490"/>
    </source>
</evidence>
<reference evidence="13 14" key="1">
    <citation type="submission" date="2019-01" db="EMBL/GenBank/DDBJ databases">
        <title>PMF-metabolizing Aryl O-demethylase.</title>
        <authorList>
            <person name="Kim M."/>
        </authorList>
    </citation>
    <scope>NUCLEOTIDE SEQUENCE [LARGE SCALE GENOMIC DNA]</scope>
    <source>
        <strain evidence="13 14">PMF1</strain>
    </source>
</reference>
<dbReference type="RefSeq" id="WP_130181210.1">
    <property type="nucleotide sequence ID" value="NZ_CP035945.1"/>
</dbReference>
<accession>A0A4P6LZJ3</accession>
<dbReference type="Pfam" id="PF12833">
    <property type="entry name" value="HTH_18"/>
    <property type="match status" value="1"/>
</dbReference>
<dbReference type="Pfam" id="PF00072">
    <property type="entry name" value="Response_reg"/>
    <property type="match status" value="1"/>
</dbReference>
<protein>
    <recommendedName>
        <fullName evidence="2">Stage 0 sporulation protein A homolog</fullName>
    </recommendedName>
</protein>
<evidence type="ECO:0000256" key="2">
    <source>
        <dbReference type="ARBA" id="ARBA00018672"/>
    </source>
</evidence>
<evidence type="ECO:0000259" key="11">
    <source>
        <dbReference type="PROSITE" id="PS01124"/>
    </source>
</evidence>